<accession>A0A1I9HZN9</accession>
<feature type="chain" id="PRO_5013085500" evidence="1">
    <location>
        <begin position="17"/>
        <end position="133"/>
    </location>
</feature>
<reference evidence="2" key="2">
    <citation type="journal article" date="2014" name="Comp. Biochem. Physiol. Part D Genomics Proteomics">
        <title>Analysis of chemosensory gene families in the beetle Monochamus alternatus and its parasitoid Dastarcus helophoroides.</title>
        <authorList>
            <person name="Wang J."/>
            <person name="Li D.Z."/>
            <person name="Min S.F."/>
            <person name="Mi F."/>
            <person name="Zhou S.S."/>
            <person name="Wang M.Q."/>
        </authorList>
    </citation>
    <scope>NUCLEOTIDE SEQUENCE</scope>
</reference>
<dbReference type="GO" id="GO:0005549">
    <property type="term" value="F:odorant binding"/>
    <property type="evidence" value="ECO:0007669"/>
    <property type="project" value="InterPro"/>
</dbReference>
<reference evidence="2" key="1">
    <citation type="submission" date="2013-12" db="EMBL/GenBank/DDBJ databases">
        <authorList>
            <person name="Schubert J."/>
        </authorList>
    </citation>
    <scope>NUCLEOTIDE SEQUENCE</scope>
</reference>
<feature type="signal peptide" evidence="1">
    <location>
        <begin position="1"/>
        <end position="16"/>
    </location>
</feature>
<name>A0A1I9HZN9_9CUCU</name>
<dbReference type="Pfam" id="PF01395">
    <property type="entry name" value="PBP_GOBP"/>
    <property type="match status" value="1"/>
</dbReference>
<gene>
    <name evidence="2" type="primary">obp11</name>
</gene>
<dbReference type="CDD" id="cd23992">
    <property type="entry name" value="PBP_GOBP"/>
    <property type="match status" value="1"/>
</dbReference>
<dbReference type="AlphaFoldDB" id="A0A1I9HZN9"/>
<dbReference type="SUPFAM" id="SSF47565">
    <property type="entry name" value="Insect pheromone/odorant-binding proteins"/>
    <property type="match status" value="1"/>
</dbReference>
<organism evidence="2">
    <name type="scientific">Dastarcus helophoroides</name>
    <dbReference type="NCBI Taxonomy" id="1169899"/>
    <lineage>
        <taxon>Eukaryota</taxon>
        <taxon>Metazoa</taxon>
        <taxon>Ecdysozoa</taxon>
        <taxon>Arthropoda</taxon>
        <taxon>Hexapoda</taxon>
        <taxon>Insecta</taxon>
        <taxon>Pterygota</taxon>
        <taxon>Neoptera</taxon>
        <taxon>Endopterygota</taxon>
        <taxon>Coleoptera</taxon>
        <taxon>Polyphaga</taxon>
        <taxon>Cucujiformia</taxon>
        <taxon>Coccinelloidea</taxon>
        <taxon>Bothrideridae</taxon>
        <taxon>Dastarcus</taxon>
    </lineage>
</organism>
<evidence type="ECO:0000313" key="2">
    <source>
        <dbReference type="EMBL" id="AIX97057.1"/>
    </source>
</evidence>
<dbReference type="SMR" id="A0A1I9HZN9"/>
<dbReference type="Gene3D" id="1.10.238.20">
    <property type="entry name" value="Pheromone/general odorant binding protein domain"/>
    <property type="match status" value="1"/>
</dbReference>
<proteinExistence type="evidence at transcript level"/>
<evidence type="ECO:0000256" key="1">
    <source>
        <dbReference type="SAM" id="SignalP"/>
    </source>
</evidence>
<protein>
    <submittedName>
        <fullName evidence="2">Odorant-binding protein 11</fullName>
    </submittedName>
</protein>
<dbReference type="EMBL" id="KF984174">
    <property type="protein sequence ID" value="AIX97057.1"/>
    <property type="molecule type" value="mRNA"/>
</dbReference>
<sequence length="133" mass="15201">MKFIVITLIISSYVYAEDEFVAEKLKKCAQENGVSHEDYEKMRTFVVVENDKAIKTMVCLYKNIGFMDPKGKLQQSGVIKIHVEKLSMSKKEADQLATKCIKEGQADSAEQAALLFWKCNLKEIKHMNKKPHS</sequence>
<dbReference type="InterPro" id="IPR006170">
    <property type="entry name" value="PBP/GOBP"/>
</dbReference>
<keyword evidence="1" id="KW-0732">Signal</keyword>
<dbReference type="InterPro" id="IPR036728">
    <property type="entry name" value="PBP_GOBP_sf"/>
</dbReference>